<dbReference type="CDD" id="cd00024">
    <property type="entry name" value="CD_CSD"/>
    <property type="match status" value="1"/>
</dbReference>
<dbReference type="AlphaFoldDB" id="A0A6S7FTG8"/>
<evidence type="ECO:0000313" key="4">
    <source>
        <dbReference type="Proteomes" id="UP001152795"/>
    </source>
</evidence>
<dbReference type="GO" id="GO:0005634">
    <property type="term" value="C:nucleus"/>
    <property type="evidence" value="ECO:0007669"/>
    <property type="project" value="UniProtKB-SubCell"/>
</dbReference>
<dbReference type="InterPro" id="IPR023779">
    <property type="entry name" value="Chromodomain_CS"/>
</dbReference>
<dbReference type="SUPFAM" id="SSF54160">
    <property type="entry name" value="Chromo domain-like"/>
    <property type="match status" value="1"/>
</dbReference>
<evidence type="ECO:0000256" key="1">
    <source>
        <dbReference type="ARBA" id="ARBA00004123"/>
    </source>
</evidence>
<comment type="caution">
    <text evidence="3">The sequence shown here is derived from an EMBL/GenBank/DDBJ whole genome shotgun (WGS) entry which is preliminary data.</text>
</comment>
<dbReference type="EMBL" id="CACRXK020000360">
    <property type="protein sequence ID" value="CAB3981177.1"/>
    <property type="molecule type" value="Genomic_DNA"/>
</dbReference>
<evidence type="ECO:0000256" key="2">
    <source>
        <dbReference type="ARBA" id="ARBA00023242"/>
    </source>
</evidence>
<reference evidence="3" key="1">
    <citation type="submission" date="2020-04" db="EMBL/GenBank/DDBJ databases">
        <authorList>
            <person name="Alioto T."/>
            <person name="Alioto T."/>
            <person name="Gomez Garrido J."/>
        </authorList>
    </citation>
    <scope>NUCLEOTIDE SEQUENCE</scope>
    <source>
        <strain evidence="3">A484AB</strain>
    </source>
</reference>
<name>A0A6S7FTG8_PARCT</name>
<dbReference type="Gene3D" id="2.40.50.40">
    <property type="match status" value="1"/>
</dbReference>
<comment type="subcellular location">
    <subcellularLocation>
        <location evidence="1">Nucleus</location>
    </subcellularLocation>
</comment>
<accession>A0A6S7FTG8</accession>
<dbReference type="PROSITE" id="PS00598">
    <property type="entry name" value="CHROMO_1"/>
    <property type="match status" value="1"/>
</dbReference>
<evidence type="ECO:0000313" key="3">
    <source>
        <dbReference type="EMBL" id="CAB3981177.1"/>
    </source>
</evidence>
<sequence length="220" mass="25940">MAVRSGKTRVRNRVAYEVLNNISSVDLLYDERKKQRTVGIYQAERLIARRKDREGWKYFVKWAGYSSFDNTWEPQGHLSPALLRYFEKPDPSQDVVLDCVDRLRREILSCLKRKGPQQRISIDFRHDVYKFLFVGKGKQAEQRGYILFEENDFSKCRLPKYWNCLFDQHGDGIKINFPVKMRHFLARSRKSFVRKGGRMEVPCALTEKISLTFVKVAFGC</sequence>
<keyword evidence="2" id="KW-0539">Nucleus</keyword>
<dbReference type="PROSITE" id="PS50013">
    <property type="entry name" value="CHROMO_2"/>
    <property type="match status" value="1"/>
</dbReference>
<dbReference type="InterPro" id="IPR023780">
    <property type="entry name" value="Chromo_domain"/>
</dbReference>
<dbReference type="OrthoDB" id="5984192at2759"/>
<organism evidence="3 4">
    <name type="scientific">Paramuricea clavata</name>
    <name type="common">Red gorgonian</name>
    <name type="synonym">Violescent sea-whip</name>
    <dbReference type="NCBI Taxonomy" id="317549"/>
    <lineage>
        <taxon>Eukaryota</taxon>
        <taxon>Metazoa</taxon>
        <taxon>Cnidaria</taxon>
        <taxon>Anthozoa</taxon>
        <taxon>Octocorallia</taxon>
        <taxon>Malacalcyonacea</taxon>
        <taxon>Plexauridae</taxon>
        <taxon>Paramuricea</taxon>
    </lineage>
</organism>
<protein>
    <submittedName>
        <fullName evidence="3">Uncharacterized protein</fullName>
    </submittedName>
</protein>
<gene>
    <name evidence="3" type="ORF">PACLA_8A002209</name>
</gene>
<proteinExistence type="predicted"/>
<keyword evidence="4" id="KW-1185">Reference proteome</keyword>
<dbReference type="Pfam" id="PF00385">
    <property type="entry name" value="Chromo"/>
    <property type="match status" value="1"/>
</dbReference>
<dbReference type="InterPro" id="IPR016197">
    <property type="entry name" value="Chromo-like_dom_sf"/>
</dbReference>
<dbReference type="InterPro" id="IPR000953">
    <property type="entry name" value="Chromo/chromo_shadow_dom"/>
</dbReference>
<dbReference type="Proteomes" id="UP001152795">
    <property type="component" value="Unassembled WGS sequence"/>
</dbReference>
<dbReference type="SMART" id="SM00298">
    <property type="entry name" value="CHROMO"/>
    <property type="match status" value="1"/>
</dbReference>